<evidence type="ECO:0000259" key="3">
    <source>
        <dbReference type="Pfam" id="PF01232"/>
    </source>
</evidence>
<dbReference type="EMBL" id="CP017812">
    <property type="protein sequence ID" value="AOZ72567.1"/>
    <property type="molecule type" value="Genomic_DNA"/>
</dbReference>
<evidence type="ECO:0000313" key="5">
    <source>
        <dbReference type="EMBL" id="AOZ72567.1"/>
    </source>
</evidence>
<dbReference type="RefSeq" id="WP_071164033.1">
    <property type="nucleotide sequence ID" value="NZ_CP017812.1"/>
</dbReference>
<keyword evidence="6" id="KW-1185">Reference proteome</keyword>
<dbReference type="InterPro" id="IPR036291">
    <property type="entry name" value="NAD(P)-bd_dom_sf"/>
</dbReference>
<dbReference type="Pfam" id="PF01232">
    <property type="entry name" value="Mannitol_dh"/>
    <property type="match status" value="1"/>
</dbReference>
<dbReference type="SUPFAM" id="SSF51735">
    <property type="entry name" value="NAD(P)-binding Rossmann-fold domains"/>
    <property type="match status" value="1"/>
</dbReference>
<accession>A0A1D9MJT6</accession>
<gene>
    <name evidence="5" type="ORF">BK816_04035</name>
</gene>
<evidence type="ECO:0000256" key="2">
    <source>
        <dbReference type="ARBA" id="ARBA00048615"/>
    </source>
</evidence>
<dbReference type="Gene3D" id="3.40.50.720">
    <property type="entry name" value="NAD(P)-binding Rossmann-like Domain"/>
    <property type="match status" value="1"/>
</dbReference>
<dbReference type="PANTHER" id="PTHR43362">
    <property type="entry name" value="MANNITOL DEHYDROGENASE DSF1-RELATED"/>
    <property type="match status" value="1"/>
</dbReference>
<reference evidence="5 6" key="1">
    <citation type="submission" date="2016-10" db="EMBL/GenBank/DDBJ databases">
        <title>Actinomyces aegypiusis sp. nov., isolated from the Aegypius monachus in Qinghai Tibet Plateau China.</title>
        <authorList>
            <person name="Wang Y."/>
        </authorList>
    </citation>
    <scope>NUCLEOTIDE SEQUENCE [LARGE SCALE GENOMIC DNA]</scope>
    <source>
        <strain evidence="5 6">VUL4_3</strain>
    </source>
</reference>
<feature type="domain" description="Mannitol dehydrogenase N-terminal" evidence="3">
    <location>
        <begin position="41"/>
        <end position="270"/>
    </location>
</feature>
<keyword evidence="1" id="KW-0560">Oxidoreductase</keyword>
<dbReference type="InterPro" id="IPR008927">
    <property type="entry name" value="6-PGluconate_DH-like_C_sf"/>
</dbReference>
<dbReference type="InterPro" id="IPR013118">
    <property type="entry name" value="Mannitol_DH_C"/>
</dbReference>
<name>A0A1D9MJT6_9ACTO</name>
<proteinExistence type="predicted"/>
<dbReference type="KEGG" id="avu:BK816_04035"/>
<organism evidence="5 6">
    <name type="scientific">Boudabousia tangfeifanii</name>
    <dbReference type="NCBI Taxonomy" id="1912795"/>
    <lineage>
        <taxon>Bacteria</taxon>
        <taxon>Bacillati</taxon>
        <taxon>Actinomycetota</taxon>
        <taxon>Actinomycetes</taxon>
        <taxon>Actinomycetales</taxon>
        <taxon>Actinomycetaceae</taxon>
        <taxon>Boudabousia</taxon>
    </lineage>
</organism>
<dbReference type="GO" id="GO:0008926">
    <property type="term" value="F:mannitol-1-phosphate 5-dehydrogenase activity"/>
    <property type="evidence" value="ECO:0007669"/>
    <property type="project" value="UniProtKB-EC"/>
</dbReference>
<evidence type="ECO:0000259" key="4">
    <source>
        <dbReference type="Pfam" id="PF08125"/>
    </source>
</evidence>
<dbReference type="SUPFAM" id="SSF48179">
    <property type="entry name" value="6-phosphogluconate dehydrogenase C-terminal domain-like"/>
    <property type="match status" value="1"/>
</dbReference>
<dbReference type="InterPro" id="IPR013328">
    <property type="entry name" value="6PGD_dom2"/>
</dbReference>
<dbReference type="AlphaFoldDB" id="A0A1D9MJT6"/>
<protein>
    <submittedName>
        <fullName evidence="5">Mannitol dehydrogenase</fullName>
    </submittedName>
</protein>
<comment type="catalytic activity">
    <reaction evidence="2">
        <text>D-mannitol 1-phosphate + NAD(+) = beta-D-fructose 6-phosphate + NADH + H(+)</text>
        <dbReference type="Rhea" id="RHEA:19661"/>
        <dbReference type="ChEBI" id="CHEBI:15378"/>
        <dbReference type="ChEBI" id="CHEBI:57540"/>
        <dbReference type="ChEBI" id="CHEBI:57634"/>
        <dbReference type="ChEBI" id="CHEBI:57945"/>
        <dbReference type="ChEBI" id="CHEBI:61381"/>
        <dbReference type="EC" id="1.1.1.17"/>
    </reaction>
</comment>
<evidence type="ECO:0000256" key="1">
    <source>
        <dbReference type="ARBA" id="ARBA00023002"/>
    </source>
</evidence>
<sequence>MRLNVAGLEQLAQAKAEKKLDLSLPDFSVAQMQEQAKENPRWVHIGPGNIFRVFLARIAHEMLAAGHHWPITAVVPLDPQELDIQLAAHDLMSLGVTLHPQGELDLQVIAGLGEGLATKRTADFERLQEIFADPKVTLLSFTVTEKGYAIHTSAGELAPAVSEAISVDPWNQESDSLTYQGHTMALVAALLLKRYHTAKAPITLLSCDNFSHNGDKLRDSVLTIVKGWQQAGFVSEDFVAWVSDRKQVAFPISVIDKITPRPNAKISEKLTELGFEDMGIETLGRTPLAGFVNTEPAEYLVIEDAFAETERPPFEDFGVSITSREVCDDFEHMKVTTCLNPLHTALAVSGCLLEFPTIDSEMRDPALAKLVDQLGWQEGMPVVIDPKIVSPAEFLKEVLEVRFPNPYLPDDPARIAMDTSQKLPIRFGQTLLRYQERGLSTDNLVAMPMVFALWLRYLLGVTDIGEEFQPASDPLLDELQAQVSPLKLGNDYTLEQIHEVVSPILANANIFGVNLYDVNLGERTEALLQELLREPGAVRRVLDQHFAN</sequence>
<dbReference type="Pfam" id="PF08125">
    <property type="entry name" value="Mannitol_dh_C"/>
    <property type="match status" value="1"/>
</dbReference>
<evidence type="ECO:0000313" key="6">
    <source>
        <dbReference type="Proteomes" id="UP000176288"/>
    </source>
</evidence>
<dbReference type="InterPro" id="IPR050988">
    <property type="entry name" value="Mannitol_DH/Oxidoreductase"/>
</dbReference>
<dbReference type="Gene3D" id="1.10.1040.10">
    <property type="entry name" value="N-(1-d-carboxylethyl)-l-norvaline Dehydrogenase, domain 2"/>
    <property type="match status" value="1"/>
</dbReference>
<dbReference type="OrthoDB" id="271711at2"/>
<dbReference type="PANTHER" id="PTHR43362:SF1">
    <property type="entry name" value="MANNITOL DEHYDROGENASE 2-RELATED"/>
    <property type="match status" value="1"/>
</dbReference>
<dbReference type="STRING" id="1912795.BK816_04035"/>
<dbReference type="InterPro" id="IPR013131">
    <property type="entry name" value="Mannitol_DH_N"/>
</dbReference>
<feature type="domain" description="Mannitol dehydrogenase C-terminal" evidence="4">
    <location>
        <begin position="328"/>
        <end position="484"/>
    </location>
</feature>
<dbReference type="Proteomes" id="UP000176288">
    <property type="component" value="Chromosome"/>
</dbReference>